<dbReference type="RefSeq" id="WP_072937501.1">
    <property type="nucleotide sequence ID" value="NZ_FNSV01000005.1"/>
</dbReference>
<sequence>MHRNLLHVEIAEVVQRGNCSGCGACALLDKDVALALADDGFIRPRVSSSESSETDPTALVEFRRSCPGISVTAQRPVDATRHDFLGPIVSIWEAYAFDEDIRFAGSSGGTLTALNEWLLATGQIDSVVVAAASESGPERTESSAVRTRSDVVRAAGSRYAPTANAAVADIDNPGSAVVGKPCEIAALRALAKSRDQQPPLLLSFFCAGVPSQHATDSLIRGLGVDEDAELAAVRYRGHGWPGDFYAEDVRGNSVRTTYDDSWGKHLGPAVQQRCKLCPDGVGESADISAGDFWRADAKGYPDFTDQDGLSVLIARTRRGEEVIRRAAQDGVISVRAVDPDDVAAVQPFQVVRRATLLGRLAGSRLAGHPTPRYRGFRLWRLSLRSPVRTLRATAGTFRRARRW</sequence>
<dbReference type="PANTHER" id="PTHR31332">
    <property type="entry name" value="7-HYDROXYMETHYL CHLOROPHYLL A REDUCTASE, CHLOROPLASTIC"/>
    <property type="match status" value="1"/>
</dbReference>
<dbReference type="InterPro" id="IPR045220">
    <property type="entry name" value="FRHB/FDHB/HCAR-like"/>
</dbReference>
<evidence type="ECO:0000313" key="3">
    <source>
        <dbReference type="EMBL" id="SEC27454.1"/>
    </source>
</evidence>
<dbReference type="InterPro" id="IPR007525">
    <property type="entry name" value="FrhB_FdhB_C"/>
</dbReference>
<name>A0A1H4R6T0_9NOCA</name>
<dbReference type="GO" id="GO:0090415">
    <property type="term" value="F:7-hydroxymethyl chlorophyll a reductase activity"/>
    <property type="evidence" value="ECO:0007669"/>
    <property type="project" value="TreeGrafter"/>
</dbReference>
<evidence type="ECO:0000259" key="1">
    <source>
        <dbReference type="Pfam" id="PF04422"/>
    </source>
</evidence>
<dbReference type="OrthoDB" id="3247493at2"/>
<gene>
    <name evidence="3" type="ORF">SAMN04490239_3498</name>
</gene>
<dbReference type="Pfam" id="PF04422">
    <property type="entry name" value="FrhB_FdhB_N"/>
    <property type="match status" value="1"/>
</dbReference>
<dbReference type="Proteomes" id="UP000183561">
    <property type="component" value="Unassembled WGS sequence"/>
</dbReference>
<organism evidence="3 4">
    <name type="scientific">Rhodococcus koreensis</name>
    <dbReference type="NCBI Taxonomy" id="99653"/>
    <lineage>
        <taxon>Bacteria</taxon>
        <taxon>Bacillati</taxon>
        <taxon>Actinomycetota</taxon>
        <taxon>Actinomycetes</taxon>
        <taxon>Mycobacteriales</taxon>
        <taxon>Nocardiaceae</taxon>
        <taxon>Rhodococcus</taxon>
    </lineage>
</organism>
<dbReference type="Pfam" id="PF04432">
    <property type="entry name" value="FrhB_FdhB_C"/>
    <property type="match status" value="1"/>
</dbReference>
<feature type="domain" description="Coenzyme F420 hydrogenase/dehydrogenase beta subunit N-terminal" evidence="1">
    <location>
        <begin position="92"/>
        <end position="166"/>
    </location>
</feature>
<evidence type="ECO:0000313" key="4">
    <source>
        <dbReference type="Proteomes" id="UP000183561"/>
    </source>
</evidence>
<feature type="domain" description="Coenzyme F420 hydrogenase/dehydrogenase beta subunit C-terminal" evidence="2">
    <location>
        <begin position="176"/>
        <end position="339"/>
    </location>
</feature>
<keyword evidence="4" id="KW-1185">Reference proteome</keyword>
<dbReference type="InterPro" id="IPR007516">
    <property type="entry name" value="Co_F420_Hydgase/DH_bsu_N"/>
</dbReference>
<dbReference type="EMBL" id="FNSV01000005">
    <property type="protein sequence ID" value="SEC27454.1"/>
    <property type="molecule type" value="Genomic_DNA"/>
</dbReference>
<accession>A0A1H4R6T0</accession>
<dbReference type="AlphaFoldDB" id="A0A1H4R6T0"/>
<protein>
    <submittedName>
        <fullName evidence="3">Coenzyme F420 hydrogenase subunit beta</fullName>
    </submittedName>
</protein>
<proteinExistence type="predicted"/>
<evidence type="ECO:0000259" key="2">
    <source>
        <dbReference type="Pfam" id="PF04432"/>
    </source>
</evidence>
<reference evidence="4" key="1">
    <citation type="submission" date="2016-10" db="EMBL/GenBank/DDBJ databases">
        <authorList>
            <person name="Varghese N."/>
            <person name="Submissions S."/>
        </authorList>
    </citation>
    <scope>NUCLEOTIDE SEQUENCE [LARGE SCALE GENOMIC DNA]</scope>
    <source>
        <strain evidence="4">DSM 44498</strain>
    </source>
</reference>
<dbReference type="GO" id="GO:0033354">
    <property type="term" value="P:chlorophyll cycle"/>
    <property type="evidence" value="ECO:0007669"/>
    <property type="project" value="TreeGrafter"/>
</dbReference>
<dbReference type="PANTHER" id="PTHR31332:SF0">
    <property type="entry name" value="7-HYDROXYMETHYL CHLOROPHYLL A REDUCTASE, CHLOROPLASTIC"/>
    <property type="match status" value="1"/>
</dbReference>